<dbReference type="InterPro" id="IPR036390">
    <property type="entry name" value="WH_DNA-bd_sf"/>
</dbReference>
<dbReference type="Proteomes" id="UP000011014">
    <property type="component" value="Unassembled WGS sequence"/>
</dbReference>
<comment type="subcellular location">
    <subcellularLocation>
        <location evidence="2">Cytoplasm</location>
    </subcellularLocation>
    <subcellularLocation>
        <location evidence="1">Nucleus</location>
    </subcellularLocation>
</comment>
<dbReference type="FunFam" id="1.25.40.570:FF:000006">
    <property type="entry name" value="COP9 signalosome complex subunit 2"/>
    <property type="match status" value="1"/>
</dbReference>
<dbReference type="InterPro" id="IPR050871">
    <property type="entry name" value="26S_Proteasome/COP9_Components"/>
</dbReference>
<name>E4YP76_OIKDI</name>
<dbReference type="GO" id="GO:0005737">
    <property type="term" value="C:cytoplasm"/>
    <property type="evidence" value="ECO:0007669"/>
    <property type="project" value="UniProtKB-SubCell"/>
</dbReference>
<dbReference type="SMART" id="SM00753">
    <property type="entry name" value="PAM"/>
    <property type="match status" value="1"/>
</dbReference>
<sequence length="454" mass="52481">MSDIDMSENDDEYQMEYTSESDSEPDVDLENQYYNAKSLKESGDIDESLAAFDRVLELEEEKGEWGFKALKQKTKVNFKHRRHGAMLESYKTLLGYIKSSVTRNYSERSINSILDYISASKNMKLLKEFYGLTLESLKIAKNDRLWFKTNTKLASLYLQNHDWNSLLVILKQLRSSCQTESGEEDLKKGTQLLEIIQIDIQMSTLRKDNKRLKFLYEKSKSIKTGIPHPLTKGIIHECGGKMHLSEENFAAAHTDFFEAFKCFDEAGSPRRISCLKYLVLANMLSSSDINPFDSQEAKPYKNYEAISAMTALRDAYHVHDIEGFQSIVANPKSHDAIMGDQFIREHIESLLKLIRTQKLMKIIVPYKRIKMSRLAEELKVNLDEIEKLLVNCIAEELIDAKIDQKNLLVIMDDKEPDPETSRNTGFANWGENMAEINRHVEYFQRFPMRKTLTS</sequence>
<dbReference type="PROSITE" id="PS50250">
    <property type="entry name" value="PCI"/>
    <property type="match status" value="1"/>
</dbReference>
<reference evidence="8" key="1">
    <citation type="journal article" date="2010" name="Science">
        <title>Plasticity of animal genome architecture unmasked by rapid evolution of a pelagic tunicate.</title>
        <authorList>
            <person name="Denoeud F."/>
            <person name="Henriet S."/>
            <person name="Mungpakdee S."/>
            <person name="Aury J.M."/>
            <person name="Da Silva C."/>
            <person name="Brinkmann H."/>
            <person name="Mikhaleva J."/>
            <person name="Olsen L.C."/>
            <person name="Jubin C."/>
            <person name="Canestro C."/>
            <person name="Bouquet J.M."/>
            <person name="Danks G."/>
            <person name="Poulain J."/>
            <person name="Campsteijn C."/>
            <person name="Adamski M."/>
            <person name="Cross I."/>
            <person name="Yadetie F."/>
            <person name="Muffato M."/>
            <person name="Louis A."/>
            <person name="Butcher S."/>
            <person name="Tsagkogeorga G."/>
            <person name="Konrad A."/>
            <person name="Singh S."/>
            <person name="Jensen M.F."/>
            <person name="Cong E.H."/>
            <person name="Eikeseth-Otteraa H."/>
            <person name="Noel B."/>
            <person name="Anthouard V."/>
            <person name="Porcel B.M."/>
            <person name="Kachouri-Lafond R."/>
            <person name="Nishino A."/>
            <person name="Ugolini M."/>
            <person name="Chourrout P."/>
            <person name="Nishida H."/>
            <person name="Aasland R."/>
            <person name="Huzurbazar S."/>
            <person name="Westhof E."/>
            <person name="Delsuc F."/>
            <person name="Lehrach H."/>
            <person name="Reinhardt R."/>
            <person name="Weissenbach J."/>
            <person name="Roy S.W."/>
            <person name="Artiguenave F."/>
            <person name="Postlethwait J.H."/>
            <person name="Manak J.R."/>
            <person name="Thompson E.M."/>
            <person name="Jaillon O."/>
            <person name="Du Pasquier L."/>
            <person name="Boudinot P."/>
            <person name="Liberles D.A."/>
            <person name="Volff J.N."/>
            <person name="Philippe H."/>
            <person name="Lenhard B."/>
            <person name="Roest Crollius H."/>
            <person name="Wincker P."/>
            <person name="Chourrout D."/>
        </authorList>
    </citation>
    <scope>NUCLEOTIDE SEQUENCE [LARGE SCALE GENOMIC DNA]</scope>
</reference>
<evidence type="ECO:0000256" key="6">
    <source>
        <dbReference type="SAM" id="MobiDB-lite"/>
    </source>
</evidence>
<dbReference type="PANTHER" id="PTHR10678">
    <property type="entry name" value="26S PROTEASOME NON-ATPASE REGULATORY SUBUNIT 11/COP9 SIGNALOSOME COMPLEX SUBUNIT 2"/>
    <property type="match status" value="1"/>
</dbReference>
<dbReference type="SUPFAM" id="SSF46785">
    <property type="entry name" value="Winged helix' DNA-binding domain"/>
    <property type="match status" value="1"/>
</dbReference>
<feature type="region of interest" description="Disordered" evidence="6">
    <location>
        <begin position="1"/>
        <end position="27"/>
    </location>
</feature>
<protein>
    <recommendedName>
        <fullName evidence="7">PCI domain-containing protein</fullName>
    </recommendedName>
</protein>
<dbReference type="AlphaFoldDB" id="E4YP76"/>
<accession>E4YP76</accession>
<evidence type="ECO:0000256" key="4">
    <source>
        <dbReference type="ARBA" id="ARBA00023242"/>
    </source>
</evidence>
<dbReference type="SMART" id="SM00088">
    <property type="entry name" value="PINT"/>
    <property type="match status" value="1"/>
</dbReference>
<keyword evidence="4" id="KW-0539">Nucleus</keyword>
<dbReference type="GO" id="GO:0005634">
    <property type="term" value="C:nucleus"/>
    <property type="evidence" value="ECO:0007669"/>
    <property type="project" value="UniProtKB-SubCell"/>
</dbReference>
<evidence type="ECO:0000313" key="8">
    <source>
        <dbReference type="EMBL" id="CBY37274.1"/>
    </source>
</evidence>
<feature type="domain" description="PCI" evidence="7">
    <location>
        <begin position="245"/>
        <end position="416"/>
    </location>
</feature>
<evidence type="ECO:0000256" key="2">
    <source>
        <dbReference type="ARBA" id="ARBA00004496"/>
    </source>
</evidence>
<dbReference type="EMBL" id="FN654934">
    <property type="protein sequence ID" value="CBY37274.1"/>
    <property type="molecule type" value="Genomic_DNA"/>
</dbReference>
<dbReference type="Gene3D" id="1.25.40.570">
    <property type="match status" value="1"/>
</dbReference>
<feature type="coiled-coil region" evidence="5">
    <location>
        <begin position="368"/>
        <end position="395"/>
    </location>
</feature>
<evidence type="ECO:0000256" key="5">
    <source>
        <dbReference type="SAM" id="Coils"/>
    </source>
</evidence>
<evidence type="ECO:0000256" key="1">
    <source>
        <dbReference type="ARBA" id="ARBA00004123"/>
    </source>
</evidence>
<proteinExistence type="predicted"/>
<keyword evidence="5" id="KW-0175">Coiled coil</keyword>
<gene>
    <name evidence="8" type="ORF">GSOID_T00030365001</name>
</gene>
<dbReference type="Pfam" id="PF01399">
    <property type="entry name" value="PCI"/>
    <property type="match status" value="1"/>
</dbReference>
<evidence type="ECO:0000259" key="7">
    <source>
        <dbReference type="PROSITE" id="PS50250"/>
    </source>
</evidence>
<organism evidence="8">
    <name type="scientific">Oikopleura dioica</name>
    <name type="common">Tunicate</name>
    <dbReference type="NCBI Taxonomy" id="34765"/>
    <lineage>
        <taxon>Eukaryota</taxon>
        <taxon>Metazoa</taxon>
        <taxon>Chordata</taxon>
        <taxon>Tunicata</taxon>
        <taxon>Appendicularia</taxon>
        <taxon>Copelata</taxon>
        <taxon>Oikopleuridae</taxon>
        <taxon>Oikopleura</taxon>
    </lineage>
</organism>
<keyword evidence="3" id="KW-0963">Cytoplasm</keyword>
<evidence type="ECO:0000256" key="3">
    <source>
        <dbReference type="ARBA" id="ARBA00022490"/>
    </source>
</evidence>
<dbReference type="InterPro" id="IPR000717">
    <property type="entry name" value="PCI_dom"/>
</dbReference>